<accession>A0A9W6NMC1</accession>
<organism evidence="1 2">
    <name type="scientific">Dactylosporangium matsuzakiense</name>
    <dbReference type="NCBI Taxonomy" id="53360"/>
    <lineage>
        <taxon>Bacteria</taxon>
        <taxon>Bacillati</taxon>
        <taxon>Actinomycetota</taxon>
        <taxon>Actinomycetes</taxon>
        <taxon>Micromonosporales</taxon>
        <taxon>Micromonosporaceae</taxon>
        <taxon>Dactylosporangium</taxon>
    </lineage>
</organism>
<dbReference type="Proteomes" id="UP001143480">
    <property type="component" value="Unassembled WGS sequence"/>
</dbReference>
<dbReference type="EMBL" id="BSFP01000020">
    <property type="protein sequence ID" value="GLL01993.1"/>
    <property type="molecule type" value="Genomic_DNA"/>
</dbReference>
<dbReference type="AlphaFoldDB" id="A0A9W6NMC1"/>
<gene>
    <name evidence="1" type="ORF">GCM10017581_037350</name>
</gene>
<name>A0A9W6NMC1_9ACTN</name>
<evidence type="ECO:0000313" key="1">
    <source>
        <dbReference type="EMBL" id="GLL01993.1"/>
    </source>
</evidence>
<reference evidence="1" key="1">
    <citation type="journal article" date="2014" name="Int. J. Syst. Evol. Microbiol.">
        <title>Complete genome sequence of Corynebacterium casei LMG S-19264T (=DSM 44701T), isolated from a smear-ripened cheese.</title>
        <authorList>
            <consortium name="US DOE Joint Genome Institute (JGI-PGF)"/>
            <person name="Walter F."/>
            <person name="Albersmeier A."/>
            <person name="Kalinowski J."/>
            <person name="Ruckert C."/>
        </authorList>
    </citation>
    <scope>NUCLEOTIDE SEQUENCE</scope>
    <source>
        <strain evidence="1">VKM Ac-1321</strain>
    </source>
</reference>
<evidence type="ECO:0000313" key="2">
    <source>
        <dbReference type="Proteomes" id="UP001143480"/>
    </source>
</evidence>
<reference evidence="1" key="2">
    <citation type="submission" date="2023-01" db="EMBL/GenBank/DDBJ databases">
        <authorList>
            <person name="Sun Q."/>
            <person name="Evtushenko L."/>
        </authorList>
    </citation>
    <scope>NUCLEOTIDE SEQUENCE</scope>
    <source>
        <strain evidence="1">VKM Ac-1321</strain>
    </source>
</reference>
<proteinExistence type="predicted"/>
<comment type="caution">
    <text evidence="1">The sequence shown here is derived from an EMBL/GenBank/DDBJ whole genome shotgun (WGS) entry which is preliminary data.</text>
</comment>
<sequence>MTGAASALTVADIASAAGFLLVAGVTGLPLAAGPAAFALVAGVAGWGETGVVVAGWPLAREVAAGRVALTGPAEVAALVPAAPGADAVGPAGSLDVVARCAAGCCAGCGCGTGCGFSTGSGSVAAFGAGSVFCTGSTFCTGLAAGVVGDFCAGTRSDACADSVVASFTVTSLTVASSAGAVGAAFVARRARAGAPFPPDLVVLGGALAGSGRWAALRGRLRPVVLSSTGSSWPVCAGLNMNFPLLGRYGKVGRVTFVIVPTSSWSSRTR</sequence>
<protein>
    <submittedName>
        <fullName evidence="1">Uncharacterized protein</fullName>
    </submittedName>
</protein>
<keyword evidence="2" id="KW-1185">Reference proteome</keyword>